<keyword evidence="3" id="KW-1185">Reference proteome</keyword>
<protein>
    <submittedName>
        <fullName evidence="2">Uncharacterized protein</fullName>
    </submittedName>
</protein>
<dbReference type="PANTHER" id="PTHR10773:SF19">
    <property type="match status" value="1"/>
</dbReference>
<dbReference type="AlphaFoldDB" id="A0A6G0Y1N7"/>
<gene>
    <name evidence="2" type="ORF">FWK35_00024669</name>
</gene>
<evidence type="ECO:0000313" key="3">
    <source>
        <dbReference type="Proteomes" id="UP000478052"/>
    </source>
</evidence>
<accession>A0A6G0Y1N7</accession>
<reference evidence="2 3" key="1">
    <citation type="submission" date="2019-08" db="EMBL/GenBank/DDBJ databases">
        <title>Whole genome of Aphis craccivora.</title>
        <authorList>
            <person name="Voronova N.V."/>
            <person name="Shulinski R.S."/>
            <person name="Bandarenka Y.V."/>
            <person name="Zhorov D.G."/>
            <person name="Warner D."/>
        </authorList>
    </citation>
    <scope>NUCLEOTIDE SEQUENCE [LARGE SCALE GENOMIC DNA]</scope>
    <source>
        <strain evidence="2">180601</strain>
        <tissue evidence="2">Whole Body</tissue>
    </source>
</reference>
<dbReference type="OrthoDB" id="6614966at2759"/>
<feature type="non-terminal residue" evidence="2">
    <location>
        <position position="1154"/>
    </location>
</feature>
<dbReference type="PANTHER" id="PTHR10773">
    <property type="entry name" value="DNA-DIRECTED RNA POLYMERASES I, II, AND III SUBUNIT RPABC2"/>
    <property type="match status" value="1"/>
</dbReference>
<sequence>MTLEHMAYIDFLAHRYCIDFDLQGLFCIEDSSSDIYDSDKDPEYIPQLDNCIKSVVNNDHIFVNDDCGVGDNNDINDIKYSKSYYLGTGALETLEVELQVEALSCLASDIEYANKHSNEPYSESEIERFTKNINSINLVGINVDKDVITSETNCVSNEKRKRRLFSDKSQWAREQAKTKRMHGKDYMGCHREGKSVFHDINHKKKTLKPAYTSLYCIKSKIRHCNRFLEHERQSIVKQVSEDNYQEHIKQKDRAQEELTKDTYDAHAYKKNVFTMDLQAIKLCPHQNTSAQTIGGMNQRMNWKYLFLHPLHLFTIGLYEVDKTCKPNPYESTMMVHSDFNDYKGVIFYKSIRPGKSKGDPELKDIRALKYDPKSQKIYFNLISFVHSVTSPNLTLISTCKFVQLINNNYEELITETDIPSDNAEHNNFILHSSNDTENVDTFQSDIVDKHDLSLNRKRQNEWQREQTKRNRMSGKNYLGYQRNEMMQVSYRRPNSQKSKAIGKKSLLEVKSYCQWLKTIILPLLIYLNKCMMKYEVFVSKTTKLLKNIQTDISKAVNSNTPILMLISMTENIIEFSNELENTVNDNVVCAILDSHFHEQPENYDVDNIINDNRTLTDIFFEKIVTSDQPIAEPADKSVKTRKRKAKHEDWAVNANKHNRLKGKAYNGKKLIDGKWNYEIKRSAKTMKEPCNCKFKNEDNSKLKCGEFTNDQRHEVFKLYWDLDKNAKTQFVTNYTTVTATSRKRTLEIQSRRNSSIEYYLLANNKRIRICKTMFLNTLSISDKLVRNLVCNKNVISNNDIIDNDLDSVNFTNVIETNNVSERKGLLHAFLDSLSKMESHYCRSSSSKLYLEPNWLTKKSLYDFYCSDFCQLRNTKPMSSAAFDNLLEEKNISLFQPKKDACDICTAFQTGNLSIEEKEIHNQMKNVARQEKENDKLSINEVFTTDLQSVLLCPKSNVSSLYYKTKLIVHNFTIYDIKKKLGYCFLWNESEGGQSANEFTTIIVYFLQKFVIEVAKENNVNIILFSDGCTYQNRNSTLANGLLNLSILSGVTILQKFLQRGHTQMEVDSMHSTIEQKINYVSICKSAYTKSPYTVEYLSHDFFKPFTSLQYFKSIRPGNKKGDPVVTNIKALMYEPQKQINYKLGFSEDWSVLPL</sequence>
<evidence type="ECO:0000256" key="1">
    <source>
        <dbReference type="SAM" id="Coils"/>
    </source>
</evidence>
<name>A0A6G0Y1N7_APHCR</name>
<evidence type="ECO:0000313" key="2">
    <source>
        <dbReference type="EMBL" id="KAF0747409.1"/>
    </source>
</evidence>
<dbReference type="Proteomes" id="UP000478052">
    <property type="component" value="Unassembled WGS sequence"/>
</dbReference>
<proteinExistence type="predicted"/>
<comment type="caution">
    <text evidence="2">The sequence shown here is derived from an EMBL/GenBank/DDBJ whole genome shotgun (WGS) entry which is preliminary data.</text>
</comment>
<feature type="coiled-coil region" evidence="1">
    <location>
        <begin position="912"/>
        <end position="939"/>
    </location>
</feature>
<dbReference type="EMBL" id="VUJU01006857">
    <property type="protein sequence ID" value="KAF0747409.1"/>
    <property type="molecule type" value="Genomic_DNA"/>
</dbReference>
<organism evidence="2 3">
    <name type="scientific">Aphis craccivora</name>
    <name type="common">Cowpea aphid</name>
    <dbReference type="NCBI Taxonomy" id="307492"/>
    <lineage>
        <taxon>Eukaryota</taxon>
        <taxon>Metazoa</taxon>
        <taxon>Ecdysozoa</taxon>
        <taxon>Arthropoda</taxon>
        <taxon>Hexapoda</taxon>
        <taxon>Insecta</taxon>
        <taxon>Pterygota</taxon>
        <taxon>Neoptera</taxon>
        <taxon>Paraneoptera</taxon>
        <taxon>Hemiptera</taxon>
        <taxon>Sternorrhyncha</taxon>
        <taxon>Aphidomorpha</taxon>
        <taxon>Aphidoidea</taxon>
        <taxon>Aphididae</taxon>
        <taxon>Aphidini</taxon>
        <taxon>Aphis</taxon>
        <taxon>Aphis</taxon>
    </lineage>
</organism>
<keyword evidence="1" id="KW-0175">Coiled coil</keyword>